<evidence type="ECO:0000259" key="2">
    <source>
        <dbReference type="Pfam" id="PF23598"/>
    </source>
</evidence>
<evidence type="ECO:0000313" key="4">
    <source>
        <dbReference type="EMBL" id="KAJ4807359.1"/>
    </source>
</evidence>
<accession>A0AAV8GQS6</accession>
<sequence length="405" mass="46346">MSELEHLNISGRLKISELQNLNDPKEATLANLKKKENLNGLALSWNPDALLNDCIECSLPLLEALQPPSNIKNLELEGYPGEQHPNWMMLSDEIRMTLFPNLTSLILSHLESCSNLPSLVGLPHLDYLKLEGMPFVTNYSGHFPSLVKLYLCEMSNLEEVMTMKLDKENAYKPAFPRLSKLVIKSCPKVRIQPRFPSSVVELELEKSNEELLGVEFFNGESSFDICSQPLGIRELKISGMETQLVWLNQLISLTRLRFEYCEGNCIPESMRHLSSLRELDIINCEGLHALPEWLGELKSLEELKIWKIPLTCLPDSMKHLSSLRELTFTGCEGLRVLPDWFGELKSLKHLSIWTMPLTCLPKSTKQLTALEYLGIVNCRELQRRCEREKGEDWHLISHIPILDVW</sequence>
<evidence type="ECO:0000256" key="1">
    <source>
        <dbReference type="ARBA" id="ARBA00022737"/>
    </source>
</evidence>
<dbReference type="PANTHER" id="PTHR47186:SF3">
    <property type="entry name" value="OS09G0267800 PROTEIN"/>
    <property type="match status" value="1"/>
</dbReference>
<dbReference type="InterPro" id="IPR056789">
    <property type="entry name" value="LRR_R13L1-DRL21"/>
</dbReference>
<dbReference type="SUPFAM" id="SSF52058">
    <property type="entry name" value="L domain-like"/>
    <property type="match status" value="1"/>
</dbReference>
<name>A0AAV8GQS6_9POAL</name>
<dbReference type="AlphaFoldDB" id="A0AAV8GQS6"/>
<feature type="domain" description="Disease resistance R13L4/SHOC-2-like LRR" evidence="2">
    <location>
        <begin position="246"/>
        <end position="387"/>
    </location>
</feature>
<dbReference type="EMBL" id="JAMFTS010000001">
    <property type="protein sequence ID" value="KAJ4807359.1"/>
    <property type="molecule type" value="Genomic_DNA"/>
</dbReference>
<dbReference type="Pfam" id="PF25019">
    <property type="entry name" value="LRR_R13L1-DRL21"/>
    <property type="match status" value="1"/>
</dbReference>
<keyword evidence="1" id="KW-0677">Repeat</keyword>
<dbReference type="InterPro" id="IPR055414">
    <property type="entry name" value="LRR_R13L4/SHOC2-like"/>
</dbReference>
<protein>
    <submittedName>
        <fullName evidence="4">NBS-LRR disease resistance protein-like</fullName>
    </submittedName>
</protein>
<organism evidence="4 5">
    <name type="scientific">Rhynchospora pubera</name>
    <dbReference type="NCBI Taxonomy" id="906938"/>
    <lineage>
        <taxon>Eukaryota</taxon>
        <taxon>Viridiplantae</taxon>
        <taxon>Streptophyta</taxon>
        <taxon>Embryophyta</taxon>
        <taxon>Tracheophyta</taxon>
        <taxon>Spermatophyta</taxon>
        <taxon>Magnoliopsida</taxon>
        <taxon>Liliopsida</taxon>
        <taxon>Poales</taxon>
        <taxon>Cyperaceae</taxon>
        <taxon>Cyperoideae</taxon>
        <taxon>Rhynchosporeae</taxon>
        <taxon>Rhynchospora</taxon>
    </lineage>
</organism>
<keyword evidence="5" id="KW-1185">Reference proteome</keyword>
<reference evidence="4" key="1">
    <citation type="submission" date="2022-08" db="EMBL/GenBank/DDBJ databases">
        <authorList>
            <person name="Marques A."/>
        </authorList>
    </citation>
    <scope>NUCLEOTIDE SEQUENCE</scope>
    <source>
        <strain evidence="4">RhyPub2mFocal</strain>
        <tissue evidence="4">Leaves</tissue>
    </source>
</reference>
<dbReference type="SUPFAM" id="SSF52047">
    <property type="entry name" value="RNI-like"/>
    <property type="match status" value="1"/>
</dbReference>
<gene>
    <name evidence="4" type="ORF">LUZ62_019925</name>
</gene>
<feature type="domain" description="R13L1/DRL21-like LRR repeat region" evidence="3">
    <location>
        <begin position="1"/>
        <end position="133"/>
    </location>
</feature>
<evidence type="ECO:0000313" key="5">
    <source>
        <dbReference type="Proteomes" id="UP001140206"/>
    </source>
</evidence>
<proteinExistence type="predicted"/>
<dbReference type="PANTHER" id="PTHR47186">
    <property type="entry name" value="LEUCINE-RICH REPEAT-CONTAINING PROTEIN 57"/>
    <property type="match status" value="1"/>
</dbReference>
<dbReference type="InterPro" id="IPR032675">
    <property type="entry name" value="LRR_dom_sf"/>
</dbReference>
<evidence type="ECO:0000259" key="3">
    <source>
        <dbReference type="Pfam" id="PF25019"/>
    </source>
</evidence>
<dbReference type="Gene3D" id="3.80.10.10">
    <property type="entry name" value="Ribonuclease Inhibitor"/>
    <property type="match status" value="2"/>
</dbReference>
<dbReference type="Pfam" id="PF23598">
    <property type="entry name" value="LRR_14"/>
    <property type="match status" value="1"/>
</dbReference>
<dbReference type="Proteomes" id="UP001140206">
    <property type="component" value="Chromosome 1"/>
</dbReference>
<comment type="caution">
    <text evidence="4">The sequence shown here is derived from an EMBL/GenBank/DDBJ whole genome shotgun (WGS) entry which is preliminary data.</text>
</comment>